<sequence>MESNEDSASDSLSPNKNCNYLQTIHSFSTLNLSNALNEKRDSQSVELKIVRQPSDFHRARYLTEGIRCALTDKTNISFPTVRLNGFSKSAVRVLCYVGDPDSKSKAHPFYRICKVSVKNSNHISEVNFNGTTAVEFYLKPENDMQFLVNCVGIVKQRLFEIKTKEKHFKGTAVSSAGKSSSCTLVFECKHPLKDNVLRVTSDVITCKQFMLEPEISRISSNASNIFGGKELFIFGKNFSKDSKVIFKFGKSWKKVVEPQKDYMHKTHLICCVPTFDEKIDFSTINMIEAQICVFSNGKLSNSKSFHYFV</sequence>
<dbReference type="Proteomes" id="UP000288716">
    <property type="component" value="Unassembled WGS sequence"/>
</dbReference>
<dbReference type="InterPro" id="IPR013783">
    <property type="entry name" value="Ig-like_fold"/>
</dbReference>
<keyword evidence="7" id="KW-0804">Transcription</keyword>
<dbReference type="InterPro" id="IPR011539">
    <property type="entry name" value="RHD_DNA_bind_dom"/>
</dbReference>
<dbReference type="SMART" id="SM00429">
    <property type="entry name" value="IPT"/>
    <property type="match status" value="1"/>
</dbReference>
<dbReference type="GO" id="GO:0000981">
    <property type="term" value="F:DNA-binding transcription factor activity, RNA polymerase II-specific"/>
    <property type="evidence" value="ECO:0007669"/>
    <property type="project" value="TreeGrafter"/>
</dbReference>
<evidence type="ECO:0000256" key="7">
    <source>
        <dbReference type="ARBA" id="ARBA00023163"/>
    </source>
</evidence>
<organism evidence="10 11">
    <name type="scientific">Leptotrombidium deliense</name>
    <dbReference type="NCBI Taxonomy" id="299467"/>
    <lineage>
        <taxon>Eukaryota</taxon>
        <taxon>Metazoa</taxon>
        <taxon>Ecdysozoa</taxon>
        <taxon>Arthropoda</taxon>
        <taxon>Chelicerata</taxon>
        <taxon>Arachnida</taxon>
        <taxon>Acari</taxon>
        <taxon>Acariformes</taxon>
        <taxon>Trombidiformes</taxon>
        <taxon>Prostigmata</taxon>
        <taxon>Anystina</taxon>
        <taxon>Parasitengona</taxon>
        <taxon>Trombiculoidea</taxon>
        <taxon>Trombiculidae</taxon>
        <taxon>Leptotrombidium</taxon>
    </lineage>
</organism>
<dbReference type="EMBL" id="NCKV01001805">
    <property type="protein sequence ID" value="RWS27737.1"/>
    <property type="molecule type" value="Genomic_DNA"/>
</dbReference>
<evidence type="ECO:0000256" key="5">
    <source>
        <dbReference type="ARBA" id="ARBA00023015"/>
    </source>
</evidence>
<keyword evidence="4" id="KW-0597">Phosphoprotein</keyword>
<name>A0A443SJN2_9ACAR</name>
<dbReference type="PANTHER" id="PTHR12533:SF7">
    <property type="entry name" value="NFAT NUCLEAR FACTOR, ISOFORM B"/>
    <property type="match status" value="1"/>
</dbReference>
<evidence type="ECO:0000313" key="10">
    <source>
        <dbReference type="EMBL" id="RWS27737.1"/>
    </source>
</evidence>
<dbReference type="InterPro" id="IPR014756">
    <property type="entry name" value="Ig_E-set"/>
</dbReference>
<dbReference type="InterPro" id="IPR008967">
    <property type="entry name" value="p53-like_TF_DNA-bd_sf"/>
</dbReference>
<dbReference type="OrthoDB" id="5346094at2759"/>
<comment type="caution">
    <text evidence="10">The sequence shown here is derived from an EMBL/GenBank/DDBJ whole genome shotgun (WGS) entry which is preliminary data.</text>
</comment>
<evidence type="ECO:0000256" key="3">
    <source>
        <dbReference type="ARBA" id="ARBA00022490"/>
    </source>
</evidence>
<dbReference type="Gene3D" id="2.60.40.340">
    <property type="entry name" value="Rel homology domain (RHD), DNA-binding domain"/>
    <property type="match status" value="1"/>
</dbReference>
<dbReference type="GO" id="GO:0000978">
    <property type="term" value="F:RNA polymerase II cis-regulatory region sequence-specific DNA binding"/>
    <property type="evidence" value="ECO:0007669"/>
    <property type="project" value="TreeGrafter"/>
</dbReference>
<keyword evidence="11" id="KW-1185">Reference proteome</keyword>
<keyword evidence="6" id="KW-0238">DNA-binding</keyword>
<dbReference type="InterPro" id="IPR037059">
    <property type="entry name" value="RHD_DNA_bind_dom_sf"/>
</dbReference>
<evidence type="ECO:0000256" key="1">
    <source>
        <dbReference type="ARBA" id="ARBA00004123"/>
    </source>
</evidence>
<protein>
    <recommendedName>
        <fullName evidence="9">IPT/TIG domain-containing protein</fullName>
    </recommendedName>
</protein>
<accession>A0A443SJN2</accession>
<evidence type="ECO:0000256" key="8">
    <source>
        <dbReference type="ARBA" id="ARBA00023242"/>
    </source>
</evidence>
<keyword evidence="5" id="KW-0805">Transcription regulation</keyword>
<dbReference type="GO" id="GO:0005667">
    <property type="term" value="C:transcription regulator complex"/>
    <property type="evidence" value="ECO:0007669"/>
    <property type="project" value="TreeGrafter"/>
</dbReference>
<dbReference type="GO" id="GO:0005737">
    <property type="term" value="C:cytoplasm"/>
    <property type="evidence" value="ECO:0007669"/>
    <property type="project" value="UniProtKB-SubCell"/>
</dbReference>
<dbReference type="Pfam" id="PF00554">
    <property type="entry name" value="RHD_DNA_bind"/>
    <property type="match status" value="1"/>
</dbReference>
<dbReference type="SUPFAM" id="SSF81296">
    <property type="entry name" value="E set domains"/>
    <property type="match status" value="1"/>
</dbReference>
<dbReference type="GO" id="GO:0005634">
    <property type="term" value="C:nucleus"/>
    <property type="evidence" value="ECO:0007669"/>
    <property type="project" value="UniProtKB-SubCell"/>
</dbReference>
<keyword evidence="8" id="KW-0539">Nucleus</keyword>
<comment type="subcellular location">
    <subcellularLocation>
        <location evidence="2">Cytoplasm</location>
    </subcellularLocation>
    <subcellularLocation>
        <location evidence="1">Nucleus</location>
    </subcellularLocation>
</comment>
<evidence type="ECO:0000313" key="11">
    <source>
        <dbReference type="Proteomes" id="UP000288716"/>
    </source>
</evidence>
<dbReference type="PANTHER" id="PTHR12533">
    <property type="entry name" value="NFAT"/>
    <property type="match status" value="1"/>
</dbReference>
<proteinExistence type="predicted"/>
<dbReference type="SUPFAM" id="SSF49417">
    <property type="entry name" value="p53-like transcription factors"/>
    <property type="match status" value="1"/>
</dbReference>
<feature type="domain" description="IPT/TIG" evidence="9">
    <location>
        <begin position="212"/>
        <end position="308"/>
    </location>
</feature>
<dbReference type="Gene3D" id="2.60.40.10">
    <property type="entry name" value="Immunoglobulins"/>
    <property type="match status" value="1"/>
</dbReference>
<keyword evidence="3" id="KW-0963">Cytoplasm</keyword>
<dbReference type="VEuPathDB" id="VectorBase:LDEU004301"/>
<dbReference type="AlphaFoldDB" id="A0A443SJN2"/>
<evidence type="ECO:0000256" key="6">
    <source>
        <dbReference type="ARBA" id="ARBA00023125"/>
    </source>
</evidence>
<evidence type="ECO:0000259" key="9">
    <source>
        <dbReference type="SMART" id="SM00429"/>
    </source>
</evidence>
<evidence type="ECO:0000256" key="4">
    <source>
        <dbReference type="ARBA" id="ARBA00022553"/>
    </source>
</evidence>
<dbReference type="Pfam" id="PF16179">
    <property type="entry name" value="RHD_dimer"/>
    <property type="match status" value="1"/>
</dbReference>
<dbReference type="InterPro" id="IPR002909">
    <property type="entry name" value="IPT_dom"/>
</dbReference>
<gene>
    <name evidence="10" type="ORF">B4U80_08412</name>
</gene>
<dbReference type="InterPro" id="IPR032397">
    <property type="entry name" value="RHD_dimer"/>
</dbReference>
<reference evidence="10 11" key="1">
    <citation type="journal article" date="2018" name="Gigascience">
        <title>Genomes of trombidid mites reveal novel predicted allergens and laterally-transferred genes associated with secondary metabolism.</title>
        <authorList>
            <person name="Dong X."/>
            <person name="Chaisiri K."/>
            <person name="Xia D."/>
            <person name="Armstrong S.D."/>
            <person name="Fang Y."/>
            <person name="Donnelly M.J."/>
            <person name="Kadowaki T."/>
            <person name="McGarry J.W."/>
            <person name="Darby A.C."/>
            <person name="Makepeace B.L."/>
        </authorList>
    </citation>
    <scope>NUCLEOTIDE SEQUENCE [LARGE SCALE GENOMIC DNA]</scope>
    <source>
        <strain evidence="10">UoL-UT</strain>
    </source>
</reference>
<evidence type="ECO:0000256" key="2">
    <source>
        <dbReference type="ARBA" id="ARBA00004496"/>
    </source>
</evidence>
<dbReference type="InterPro" id="IPR008366">
    <property type="entry name" value="NFAT"/>
</dbReference>